<keyword evidence="5 8" id="KW-0418">Kinase</keyword>
<comment type="catalytic activity">
    <reaction evidence="1">
        <text>ATP + protein L-histidine = ADP + protein N-phospho-L-histidine.</text>
        <dbReference type="EC" id="2.7.13.3"/>
    </reaction>
</comment>
<keyword evidence="9" id="KW-1185">Reference proteome</keyword>
<dbReference type="InterPro" id="IPR036890">
    <property type="entry name" value="HATPase_C_sf"/>
</dbReference>
<dbReference type="Proteomes" id="UP000808699">
    <property type="component" value="Unassembled WGS sequence"/>
</dbReference>
<dbReference type="PANTHER" id="PTHR44936">
    <property type="entry name" value="SENSOR PROTEIN CREC"/>
    <property type="match status" value="1"/>
</dbReference>
<evidence type="ECO:0000313" key="8">
    <source>
        <dbReference type="EMBL" id="MBJ8436803.1"/>
    </source>
</evidence>
<sequence>MAEDKRIIIRPAGRHILTIGRELIQDHAAAIIELVKNAFDADSPTVDIKINKDNSNKNYKIIITDYGHGMSRDDVLLKWLVPSTDDKLKRKSTQNGRVMQGRKGVGRYAVALLGDLLKIQTVTDKGECTTVSLCWSEFEKAQYLDQVDIKVDTITDKNLKKGTTIEIFGDEKFYSEWTEKQVNKLIFELKKLVVPLDLSRSNENKNLNFNIYLEVESDNKDEIIKKSEIKSYPIVDYFDYRISGTVEKDGTGKLIYSCQKVDNLPNEEINFQFKEAVIIDNKSYMRNAPINCGKLIFDIRVYDRDPESLLSLIKRGGLTKNIENAQLELGDSKDKKKIQEFTKTDAKNLLDEYNGLGVFRNGFRLRPLGDPGYDWLLLDSRRVQNPSMRIGINQVIGYVKIQPEEESNLIEKSARDGLKDNKAYEDLMNTTQQVIAELETRRFNYRKINGLSRPALKIEQEFEKLFNFDDLKVDIKKSLDEEGVSLETSDKILKSIDEKSKEQNKAVEEIRKAVSVYQTQAMLGKIINQILHEGRRPLNFFKNEIPNFNFFLNKYITDKSENSLAHVKNITEGTEKNAKDFVELFNKISPLAAAKRGNRKKESIYKCIQDALNLFSKNISDLEIKVKIKVDKETHILCWKQDIDIIFANLIENSIYWLSQLDQNRVIEIEEDSKNDKIIIHYKDNGPGIDLNSILSSAIFEPGFTKKTNGTGLGLSIAGEAADRNALELKALECTDGVHFLLLEK</sequence>
<dbReference type="SUPFAM" id="SSF55874">
    <property type="entry name" value="ATPase domain of HSP90 chaperone/DNA topoisomerase II/histidine kinase"/>
    <property type="match status" value="2"/>
</dbReference>
<keyword evidence="6" id="KW-0067">ATP-binding</keyword>
<organism evidence="8 9">
    <name type="scientific">Acinetobacter lactucae</name>
    <dbReference type="NCBI Taxonomy" id="1785128"/>
    <lineage>
        <taxon>Bacteria</taxon>
        <taxon>Pseudomonadati</taxon>
        <taxon>Pseudomonadota</taxon>
        <taxon>Gammaproteobacteria</taxon>
        <taxon>Moraxellales</taxon>
        <taxon>Moraxellaceae</taxon>
        <taxon>Acinetobacter</taxon>
        <taxon>Acinetobacter calcoaceticus/baumannii complex</taxon>
    </lineage>
</organism>
<evidence type="ECO:0000256" key="1">
    <source>
        <dbReference type="ARBA" id="ARBA00000085"/>
    </source>
</evidence>
<name>A0ABS1AFT5_9GAMM</name>
<dbReference type="InterPro" id="IPR003594">
    <property type="entry name" value="HATPase_dom"/>
</dbReference>
<reference evidence="8 9" key="1">
    <citation type="submission" date="2020-11" db="EMBL/GenBank/DDBJ databases">
        <title>Enhanced detection system for hospital associated transmission using whole genome sequencing surveillance.</title>
        <authorList>
            <person name="Harrison L.H."/>
            <person name="Van Tyne D."/>
            <person name="Marsh J.W."/>
            <person name="Griffith M.P."/>
            <person name="Snyder D.J."/>
            <person name="Cooper V.S."/>
            <person name="Mustapha M."/>
        </authorList>
    </citation>
    <scope>NUCLEOTIDE SEQUENCE [LARGE SCALE GENOMIC DNA]</scope>
    <source>
        <strain evidence="8 9">ACIN00241</strain>
    </source>
</reference>
<dbReference type="Gene3D" id="3.30.565.10">
    <property type="entry name" value="Histidine kinase-like ATPase, C-terminal domain"/>
    <property type="match status" value="2"/>
</dbReference>
<comment type="caution">
    <text evidence="8">The sequence shown here is derived from an EMBL/GenBank/DDBJ whole genome shotgun (WGS) entry which is preliminary data.</text>
</comment>
<dbReference type="Pfam" id="PF13589">
    <property type="entry name" value="HATPase_c_3"/>
    <property type="match status" value="1"/>
</dbReference>
<evidence type="ECO:0000256" key="2">
    <source>
        <dbReference type="ARBA" id="ARBA00012438"/>
    </source>
</evidence>
<proteinExistence type="predicted"/>
<evidence type="ECO:0000259" key="7">
    <source>
        <dbReference type="Pfam" id="PF02518"/>
    </source>
</evidence>
<evidence type="ECO:0000256" key="6">
    <source>
        <dbReference type="ARBA" id="ARBA00022840"/>
    </source>
</evidence>
<protein>
    <recommendedName>
        <fullName evidence="2">histidine kinase</fullName>
        <ecNumber evidence="2">2.7.13.3</ecNumber>
    </recommendedName>
</protein>
<dbReference type="PANTHER" id="PTHR44936:SF10">
    <property type="entry name" value="SENSOR PROTEIN RSTB"/>
    <property type="match status" value="1"/>
</dbReference>
<keyword evidence="3" id="KW-0808">Transferase</keyword>
<accession>A0ABS1AFT5</accession>
<gene>
    <name evidence="8" type="ORF">I6M64_05625</name>
</gene>
<dbReference type="EC" id="2.7.13.3" evidence="2"/>
<evidence type="ECO:0000256" key="5">
    <source>
        <dbReference type="ARBA" id="ARBA00022777"/>
    </source>
</evidence>
<evidence type="ECO:0000256" key="4">
    <source>
        <dbReference type="ARBA" id="ARBA00022741"/>
    </source>
</evidence>
<dbReference type="GO" id="GO:0016301">
    <property type="term" value="F:kinase activity"/>
    <property type="evidence" value="ECO:0007669"/>
    <property type="project" value="UniProtKB-KW"/>
</dbReference>
<dbReference type="EMBL" id="JADWNO010000002">
    <property type="protein sequence ID" value="MBJ8436803.1"/>
    <property type="molecule type" value="Genomic_DNA"/>
</dbReference>
<dbReference type="RefSeq" id="WP_200043026.1">
    <property type="nucleotide sequence ID" value="NZ_JADWNO010000002.1"/>
</dbReference>
<keyword evidence="4" id="KW-0547">Nucleotide-binding</keyword>
<dbReference type="Pfam" id="PF02518">
    <property type="entry name" value="HATPase_c"/>
    <property type="match status" value="1"/>
</dbReference>
<evidence type="ECO:0000313" key="9">
    <source>
        <dbReference type="Proteomes" id="UP000808699"/>
    </source>
</evidence>
<evidence type="ECO:0000256" key="3">
    <source>
        <dbReference type="ARBA" id="ARBA00022679"/>
    </source>
</evidence>
<feature type="domain" description="Histidine kinase/HSP90-like ATPase" evidence="7">
    <location>
        <begin position="643"/>
        <end position="723"/>
    </location>
</feature>
<dbReference type="InterPro" id="IPR050980">
    <property type="entry name" value="2C_sensor_his_kinase"/>
</dbReference>